<gene>
    <name evidence="2" type="ORF">CEY00_Acc09471</name>
</gene>
<dbReference type="OrthoDB" id="1863935at2759"/>
<dbReference type="PANTHER" id="PTHR44259">
    <property type="entry name" value="OS07G0183000 PROTEIN-RELATED"/>
    <property type="match status" value="1"/>
</dbReference>
<dbReference type="SUPFAM" id="SSF50965">
    <property type="entry name" value="Galactose oxidase, central domain"/>
    <property type="match status" value="1"/>
</dbReference>
<reference evidence="2 3" key="1">
    <citation type="submission" date="2017-07" db="EMBL/GenBank/DDBJ databases">
        <title>An improved, manually edited Actinidia chinensis var. chinensis (kiwifruit) genome highlights the challenges associated with draft genomes and gene prediction in plants.</title>
        <authorList>
            <person name="Pilkington S."/>
            <person name="Crowhurst R."/>
            <person name="Hilario E."/>
            <person name="Nardozza S."/>
            <person name="Fraser L."/>
            <person name="Peng Y."/>
            <person name="Gunaseelan K."/>
            <person name="Simpson R."/>
            <person name="Tahir J."/>
            <person name="Deroles S."/>
            <person name="Templeton K."/>
            <person name="Luo Z."/>
            <person name="Davy M."/>
            <person name="Cheng C."/>
            <person name="Mcneilage M."/>
            <person name="Scaglione D."/>
            <person name="Liu Y."/>
            <person name="Zhang Q."/>
            <person name="Datson P."/>
            <person name="De Silva N."/>
            <person name="Gardiner S."/>
            <person name="Bassett H."/>
            <person name="Chagne D."/>
            <person name="Mccallum J."/>
            <person name="Dzierzon H."/>
            <person name="Deng C."/>
            <person name="Wang Y.-Y."/>
            <person name="Barron N."/>
            <person name="Manako K."/>
            <person name="Bowen J."/>
            <person name="Foster T."/>
            <person name="Erridge Z."/>
            <person name="Tiffin H."/>
            <person name="Waite C."/>
            <person name="Davies K."/>
            <person name="Grierson E."/>
            <person name="Laing W."/>
            <person name="Kirk R."/>
            <person name="Chen X."/>
            <person name="Wood M."/>
            <person name="Montefiori M."/>
            <person name="Brummell D."/>
            <person name="Schwinn K."/>
            <person name="Catanach A."/>
            <person name="Fullerton C."/>
            <person name="Li D."/>
            <person name="Meiyalaghan S."/>
            <person name="Nieuwenhuizen N."/>
            <person name="Read N."/>
            <person name="Prakash R."/>
            <person name="Hunter D."/>
            <person name="Zhang H."/>
            <person name="Mckenzie M."/>
            <person name="Knabel M."/>
            <person name="Harris A."/>
            <person name="Allan A."/>
            <person name="Chen A."/>
            <person name="Janssen B."/>
            <person name="Plunkett B."/>
            <person name="Dwamena C."/>
            <person name="Voogd C."/>
            <person name="Leif D."/>
            <person name="Lafferty D."/>
            <person name="Souleyre E."/>
            <person name="Varkonyi-Gasic E."/>
            <person name="Gambi F."/>
            <person name="Hanley J."/>
            <person name="Yao J.-L."/>
            <person name="Cheung J."/>
            <person name="David K."/>
            <person name="Warren B."/>
            <person name="Marsh K."/>
            <person name="Snowden K."/>
            <person name="Lin-Wang K."/>
            <person name="Brian L."/>
            <person name="Martinez-Sanchez M."/>
            <person name="Wang M."/>
            <person name="Ileperuma N."/>
            <person name="Macnee N."/>
            <person name="Campin R."/>
            <person name="Mcatee P."/>
            <person name="Drummond R."/>
            <person name="Espley R."/>
            <person name="Ireland H."/>
            <person name="Wu R."/>
            <person name="Atkinson R."/>
            <person name="Karunairetnam S."/>
            <person name="Bulley S."/>
            <person name="Chunkath S."/>
            <person name="Hanley Z."/>
            <person name="Storey R."/>
            <person name="Thrimawithana A."/>
            <person name="Thomson S."/>
            <person name="David C."/>
            <person name="Testolin R."/>
        </authorList>
    </citation>
    <scope>NUCLEOTIDE SEQUENCE [LARGE SCALE GENOMIC DNA]</scope>
    <source>
        <strain evidence="3">cv. Red5</strain>
        <tissue evidence="2">Young leaf</tissue>
    </source>
</reference>
<dbReference type="InterPro" id="IPR036047">
    <property type="entry name" value="F-box-like_dom_sf"/>
</dbReference>
<dbReference type="Proteomes" id="UP000241394">
    <property type="component" value="Chromosome LG8"/>
</dbReference>
<dbReference type="InterPro" id="IPR011043">
    <property type="entry name" value="Gal_Oxase/kelch_b-propeller"/>
</dbReference>
<proteinExistence type="predicted"/>
<sequence length="358" mass="40959">MVRKKRDGHNSEDGWTSTWCWSYLPVGVLGMIMGRLSPVDQVRFRAVCKDWRLASSSSSQPSPRLPWLMTRDWVWSESGDIASSNKFHMPFHRHTHTSVHELNGQSWDDIHGASVCASKYGWLLLQKSKNGFVYNPFTREMLKLPKIDIAFNRITFSSVPTSPDCLFFAIESSKKSLRYKIKICICSLGAQKWTTKKFNGIGKVAEDVVYNSGTFYCVFSGGVLGAYNVALQDWNVLTSMTPITDGVFWHRAQMVDADGELLLVGSTNILHIFKFDRSQMTWVCINNLENYMLFLGCTSFAIAVSGETSNLAGRVYFHSNVCTKFHCFRDHMGQRCFELYPWDTPHHLEKIWVEPPRF</sequence>
<evidence type="ECO:0000313" key="2">
    <source>
        <dbReference type="EMBL" id="PSS24911.1"/>
    </source>
</evidence>
<dbReference type="OMA" id="KLPWVLT"/>
<comment type="caution">
    <text evidence="2">The sequence shown here is derived from an EMBL/GenBank/DDBJ whole genome shotgun (WGS) entry which is preliminary data.</text>
</comment>
<dbReference type="STRING" id="1590841.A0A2R6RBI1"/>
<organism evidence="2 3">
    <name type="scientific">Actinidia chinensis var. chinensis</name>
    <name type="common">Chinese soft-hair kiwi</name>
    <dbReference type="NCBI Taxonomy" id="1590841"/>
    <lineage>
        <taxon>Eukaryota</taxon>
        <taxon>Viridiplantae</taxon>
        <taxon>Streptophyta</taxon>
        <taxon>Embryophyta</taxon>
        <taxon>Tracheophyta</taxon>
        <taxon>Spermatophyta</taxon>
        <taxon>Magnoliopsida</taxon>
        <taxon>eudicotyledons</taxon>
        <taxon>Gunneridae</taxon>
        <taxon>Pentapetalae</taxon>
        <taxon>asterids</taxon>
        <taxon>Ericales</taxon>
        <taxon>Actinidiaceae</taxon>
        <taxon>Actinidia</taxon>
    </lineage>
</organism>
<dbReference type="Pfam" id="PF03478">
    <property type="entry name" value="Beta-prop_KIB1-4"/>
    <property type="match status" value="1"/>
</dbReference>
<accession>A0A2R6RBI1</accession>
<reference evidence="3" key="2">
    <citation type="journal article" date="2018" name="BMC Genomics">
        <title>A manually annotated Actinidia chinensis var. chinensis (kiwifruit) genome highlights the challenges associated with draft genomes and gene prediction in plants.</title>
        <authorList>
            <person name="Pilkington S.M."/>
            <person name="Crowhurst R."/>
            <person name="Hilario E."/>
            <person name="Nardozza S."/>
            <person name="Fraser L."/>
            <person name="Peng Y."/>
            <person name="Gunaseelan K."/>
            <person name="Simpson R."/>
            <person name="Tahir J."/>
            <person name="Deroles S.C."/>
            <person name="Templeton K."/>
            <person name="Luo Z."/>
            <person name="Davy M."/>
            <person name="Cheng C."/>
            <person name="McNeilage M."/>
            <person name="Scaglione D."/>
            <person name="Liu Y."/>
            <person name="Zhang Q."/>
            <person name="Datson P."/>
            <person name="De Silva N."/>
            <person name="Gardiner S.E."/>
            <person name="Bassett H."/>
            <person name="Chagne D."/>
            <person name="McCallum J."/>
            <person name="Dzierzon H."/>
            <person name="Deng C."/>
            <person name="Wang Y.Y."/>
            <person name="Barron L."/>
            <person name="Manako K."/>
            <person name="Bowen J."/>
            <person name="Foster T.M."/>
            <person name="Erridge Z.A."/>
            <person name="Tiffin H."/>
            <person name="Waite C.N."/>
            <person name="Davies K.M."/>
            <person name="Grierson E.P."/>
            <person name="Laing W.A."/>
            <person name="Kirk R."/>
            <person name="Chen X."/>
            <person name="Wood M."/>
            <person name="Montefiori M."/>
            <person name="Brummell D.A."/>
            <person name="Schwinn K.E."/>
            <person name="Catanach A."/>
            <person name="Fullerton C."/>
            <person name="Li D."/>
            <person name="Meiyalaghan S."/>
            <person name="Nieuwenhuizen N."/>
            <person name="Read N."/>
            <person name="Prakash R."/>
            <person name="Hunter D."/>
            <person name="Zhang H."/>
            <person name="McKenzie M."/>
            <person name="Knabel M."/>
            <person name="Harris A."/>
            <person name="Allan A.C."/>
            <person name="Gleave A."/>
            <person name="Chen A."/>
            <person name="Janssen B.J."/>
            <person name="Plunkett B."/>
            <person name="Ampomah-Dwamena C."/>
            <person name="Voogd C."/>
            <person name="Leif D."/>
            <person name="Lafferty D."/>
            <person name="Souleyre E.J.F."/>
            <person name="Varkonyi-Gasic E."/>
            <person name="Gambi F."/>
            <person name="Hanley J."/>
            <person name="Yao J.L."/>
            <person name="Cheung J."/>
            <person name="David K.M."/>
            <person name="Warren B."/>
            <person name="Marsh K."/>
            <person name="Snowden K.C."/>
            <person name="Lin-Wang K."/>
            <person name="Brian L."/>
            <person name="Martinez-Sanchez M."/>
            <person name="Wang M."/>
            <person name="Ileperuma N."/>
            <person name="Macnee N."/>
            <person name="Campin R."/>
            <person name="McAtee P."/>
            <person name="Drummond R.S.M."/>
            <person name="Espley R.V."/>
            <person name="Ireland H.S."/>
            <person name="Wu R."/>
            <person name="Atkinson R.G."/>
            <person name="Karunairetnam S."/>
            <person name="Bulley S."/>
            <person name="Chunkath S."/>
            <person name="Hanley Z."/>
            <person name="Storey R."/>
            <person name="Thrimawithana A.H."/>
            <person name="Thomson S."/>
            <person name="David C."/>
            <person name="Testolin R."/>
            <person name="Huang H."/>
            <person name="Hellens R.P."/>
            <person name="Schaffer R.J."/>
        </authorList>
    </citation>
    <scope>NUCLEOTIDE SEQUENCE [LARGE SCALE GENOMIC DNA]</scope>
    <source>
        <strain evidence="3">cv. Red5</strain>
    </source>
</reference>
<dbReference type="Gramene" id="PSS24911">
    <property type="protein sequence ID" value="PSS24911"/>
    <property type="gene ID" value="CEY00_Acc09471"/>
</dbReference>
<dbReference type="Gene3D" id="1.20.1280.50">
    <property type="match status" value="1"/>
</dbReference>
<keyword evidence="3" id="KW-1185">Reference proteome</keyword>
<dbReference type="EMBL" id="NKQK01000008">
    <property type="protein sequence ID" value="PSS24911.1"/>
    <property type="molecule type" value="Genomic_DNA"/>
</dbReference>
<dbReference type="InterPro" id="IPR005174">
    <property type="entry name" value="KIB1-4_b-propeller"/>
</dbReference>
<dbReference type="InParanoid" id="A0A2R6RBI1"/>
<dbReference type="Pfam" id="PF00646">
    <property type="entry name" value="F-box"/>
    <property type="match status" value="1"/>
</dbReference>
<feature type="domain" description="F-box" evidence="1">
    <location>
        <begin position="24"/>
        <end position="65"/>
    </location>
</feature>
<dbReference type="InterPro" id="IPR001810">
    <property type="entry name" value="F-box_dom"/>
</dbReference>
<evidence type="ECO:0000313" key="3">
    <source>
        <dbReference type="Proteomes" id="UP000241394"/>
    </source>
</evidence>
<dbReference type="CDD" id="cd09917">
    <property type="entry name" value="F-box_SF"/>
    <property type="match status" value="1"/>
</dbReference>
<evidence type="ECO:0000259" key="1">
    <source>
        <dbReference type="SMART" id="SM00256"/>
    </source>
</evidence>
<dbReference type="InterPro" id="IPR050942">
    <property type="entry name" value="F-box_BR-signaling"/>
</dbReference>
<name>A0A2R6RBI1_ACTCC</name>
<dbReference type="SMART" id="SM00256">
    <property type="entry name" value="FBOX"/>
    <property type="match status" value="1"/>
</dbReference>
<dbReference type="AlphaFoldDB" id="A0A2R6RBI1"/>
<dbReference type="PANTHER" id="PTHR44259:SF113">
    <property type="entry name" value="OS06G0659700 PROTEIN"/>
    <property type="match status" value="1"/>
</dbReference>
<dbReference type="SUPFAM" id="SSF81383">
    <property type="entry name" value="F-box domain"/>
    <property type="match status" value="1"/>
</dbReference>
<protein>
    <submittedName>
        <fullName evidence="2">F-box protein</fullName>
    </submittedName>
</protein>